<dbReference type="SUPFAM" id="SSF53756">
    <property type="entry name" value="UDP-Glycosyltransferase/glycogen phosphorylase"/>
    <property type="match status" value="1"/>
</dbReference>
<proteinExistence type="predicted"/>
<name>A0A8D8ZDI0_9HEMI</name>
<reference evidence="1" key="1">
    <citation type="submission" date="2021-05" db="EMBL/GenBank/DDBJ databases">
        <authorList>
            <person name="Alioto T."/>
            <person name="Alioto T."/>
            <person name="Gomez Garrido J."/>
        </authorList>
    </citation>
    <scope>NUCLEOTIDE SEQUENCE</scope>
</reference>
<dbReference type="EMBL" id="HBUF01492849">
    <property type="protein sequence ID" value="CAG6745367.1"/>
    <property type="molecule type" value="Transcribed_RNA"/>
</dbReference>
<sequence>MLWDVGTRCMDKILATEELKTIIESPLDDPKRPKFDAIITETYQMHEAIASGLAEKYSCPIINYQPIVTPPNVAYMIGNPHNPAYMSDYKMPFTSDMNFWQRWVGIRHKRFRFFKLMIFHRKETSDKNRFYAWASSNGSSGGVSTVLFPAAKG</sequence>
<protein>
    <submittedName>
        <fullName evidence="1">Uncharacterized protein</fullName>
    </submittedName>
</protein>
<dbReference type="AlphaFoldDB" id="A0A8D8ZDI0"/>
<evidence type="ECO:0000313" key="1">
    <source>
        <dbReference type="EMBL" id="CAG6745367.1"/>
    </source>
</evidence>
<organism evidence="1">
    <name type="scientific">Cacopsylla melanoneura</name>
    <dbReference type="NCBI Taxonomy" id="428564"/>
    <lineage>
        <taxon>Eukaryota</taxon>
        <taxon>Metazoa</taxon>
        <taxon>Ecdysozoa</taxon>
        <taxon>Arthropoda</taxon>
        <taxon>Hexapoda</taxon>
        <taxon>Insecta</taxon>
        <taxon>Pterygota</taxon>
        <taxon>Neoptera</taxon>
        <taxon>Paraneoptera</taxon>
        <taxon>Hemiptera</taxon>
        <taxon>Sternorrhyncha</taxon>
        <taxon>Psylloidea</taxon>
        <taxon>Psyllidae</taxon>
        <taxon>Psyllinae</taxon>
        <taxon>Cacopsylla</taxon>
    </lineage>
</organism>
<accession>A0A8D8ZDI0</accession>